<keyword evidence="2" id="KW-0238">DNA-binding</keyword>
<evidence type="ECO:0000313" key="5">
    <source>
        <dbReference type="EMBL" id="GAO42747.1"/>
    </source>
</evidence>
<proteinExistence type="predicted"/>
<reference evidence="5 6" key="1">
    <citation type="submission" date="2015-04" db="EMBL/GenBank/DDBJ databases">
        <title>Whole genome shotgun sequence of Flavihumibacter petaseus NBRC 106054.</title>
        <authorList>
            <person name="Miyazawa S."/>
            <person name="Hosoyama A."/>
            <person name="Hashimoto M."/>
            <person name="Noguchi M."/>
            <person name="Tsuchikane K."/>
            <person name="Ohji S."/>
            <person name="Yamazoe A."/>
            <person name="Ichikawa N."/>
            <person name="Kimura A."/>
            <person name="Fujita N."/>
        </authorList>
    </citation>
    <scope>NUCLEOTIDE SEQUENCE [LARGE SCALE GENOMIC DNA]</scope>
    <source>
        <strain evidence="5 6">NBRC 106054</strain>
    </source>
</reference>
<dbReference type="PROSITE" id="PS01117">
    <property type="entry name" value="HTH_MARR_1"/>
    <property type="match status" value="1"/>
</dbReference>
<dbReference type="Gene3D" id="1.10.10.10">
    <property type="entry name" value="Winged helix-like DNA-binding domain superfamily/Winged helix DNA-binding domain"/>
    <property type="match status" value="1"/>
</dbReference>
<dbReference type="GO" id="GO:0003677">
    <property type="term" value="F:DNA binding"/>
    <property type="evidence" value="ECO:0007669"/>
    <property type="project" value="UniProtKB-KW"/>
</dbReference>
<evidence type="ECO:0000313" key="6">
    <source>
        <dbReference type="Proteomes" id="UP000033121"/>
    </source>
</evidence>
<dbReference type="SMART" id="SM00347">
    <property type="entry name" value="HTH_MARR"/>
    <property type="match status" value="1"/>
</dbReference>
<feature type="domain" description="HTH marR-type" evidence="4">
    <location>
        <begin position="1"/>
        <end position="138"/>
    </location>
</feature>
<dbReference type="Proteomes" id="UP000033121">
    <property type="component" value="Unassembled WGS sequence"/>
</dbReference>
<protein>
    <submittedName>
        <fullName evidence="5">Putative MarR family transcriptional regulator</fullName>
    </submittedName>
</protein>
<keyword evidence="1" id="KW-0805">Transcription regulation</keyword>
<organism evidence="5 6">
    <name type="scientific">Flavihumibacter petaseus NBRC 106054</name>
    <dbReference type="NCBI Taxonomy" id="1220578"/>
    <lineage>
        <taxon>Bacteria</taxon>
        <taxon>Pseudomonadati</taxon>
        <taxon>Bacteroidota</taxon>
        <taxon>Chitinophagia</taxon>
        <taxon>Chitinophagales</taxon>
        <taxon>Chitinophagaceae</taxon>
        <taxon>Flavihumibacter</taxon>
    </lineage>
</organism>
<dbReference type="RefSeq" id="WP_052955636.1">
    <property type="nucleotide sequence ID" value="NZ_BBWV01000001.1"/>
</dbReference>
<dbReference type="GO" id="GO:0003700">
    <property type="term" value="F:DNA-binding transcription factor activity"/>
    <property type="evidence" value="ECO:0007669"/>
    <property type="project" value="InterPro"/>
</dbReference>
<keyword evidence="6" id="KW-1185">Reference proteome</keyword>
<evidence type="ECO:0000256" key="2">
    <source>
        <dbReference type="ARBA" id="ARBA00023125"/>
    </source>
</evidence>
<dbReference type="InterPro" id="IPR023187">
    <property type="entry name" value="Tscrpt_reg_MarR-type_CS"/>
</dbReference>
<dbReference type="SUPFAM" id="SSF46785">
    <property type="entry name" value="Winged helix' DNA-binding domain"/>
    <property type="match status" value="1"/>
</dbReference>
<evidence type="ECO:0000256" key="1">
    <source>
        <dbReference type="ARBA" id="ARBA00023015"/>
    </source>
</evidence>
<comment type="caution">
    <text evidence="5">The sequence shown here is derived from an EMBL/GenBank/DDBJ whole genome shotgun (WGS) entry which is preliminary data.</text>
</comment>
<dbReference type="STRING" id="1220578.FPE01S_01_17650"/>
<name>A0A0E9MYD7_9BACT</name>
<dbReference type="PROSITE" id="PS50995">
    <property type="entry name" value="HTH_MARR_2"/>
    <property type="match status" value="1"/>
</dbReference>
<gene>
    <name evidence="5" type="ORF">FPE01S_01_17650</name>
</gene>
<sequence length="139" mass="15879">MAAYINTGVYLRILWDELRYNMESQLKENGYEDISPSHGWIFYNTGEEGSRITDLAAKARITKQSMSVLVAQLETGGYVKKLPDPNDKRAWILVLTAKGKKVKAIGQQINYKFEERWKDSLGEKDYSVLRQLLATLCEG</sequence>
<dbReference type="PANTHER" id="PTHR42756">
    <property type="entry name" value="TRANSCRIPTIONAL REGULATOR, MARR"/>
    <property type="match status" value="1"/>
</dbReference>
<dbReference type="PANTHER" id="PTHR42756:SF1">
    <property type="entry name" value="TRANSCRIPTIONAL REPRESSOR OF EMRAB OPERON"/>
    <property type="match status" value="1"/>
</dbReference>
<dbReference type="Pfam" id="PF12802">
    <property type="entry name" value="MarR_2"/>
    <property type="match status" value="1"/>
</dbReference>
<keyword evidence="3" id="KW-0804">Transcription</keyword>
<dbReference type="InterPro" id="IPR036388">
    <property type="entry name" value="WH-like_DNA-bd_sf"/>
</dbReference>
<dbReference type="AlphaFoldDB" id="A0A0E9MYD7"/>
<dbReference type="EMBL" id="BBWV01000001">
    <property type="protein sequence ID" value="GAO42747.1"/>
    <property type="molecule type" value="Genomic_DNA"/>
</dbReference>
<accession>A0A0E9MYD7</accession>
<dbReference type="InterPro" id="IPR000835">
    <property type="entry name" value="HTH_MarR-typ"/>
</dbReference>
<evidence type="ECO:0000256" key="3">
    <source>
        <dbReference type="ARBA" id="ARBA00023163"/>
    </source>
</evidence>
<dbReference type="OrthoDB" id="948423at2"/>
<evidence type="ECO:0000259" key="4">
    <source>
        <dbReference type="PROSITE" id="PS50995"/>
    </source>
</evidence>
<dbReference type="InterPro" id="IPR036390">
    <property type="entry name" value="WH_DNA-bd_sf"/>
</dbReference>